<comment type="caution">
    <text evidence="2">The sequence shown here is derived from an EMBL/GenBank/DDBJ whole genome shotgun (WGS) entry which is preliminary data.</text>
</comment>
<sequence length="633" mass="70156">MEQDAESLLVQALPPATDYLSYLTILEDRLTPAGLPLLHRLLQDEKLTTNIGWDLVKILVPMLPASTDCLQDVARLGNPREGILRVSEALMDLHPQEDEDEDEPTARSLPQHVIQFNCLVSMLTILHTRIQTKSASRFIATSLQAVLEAYSSMVTDETTLAFLEFIRAVSPSKRPAPPPRTSSQSAVLRVSEPSAPDPEAEATSPSPDGDGETKLVNRFLQFGLIELLKAYWLDFASLFDPGMAYAVRMQEHYLPNKKMPGKSLTEAYANDEKLIERDFIMGKIRALSRDLGIDSNELLSIVQKPPLDQDAEPLDFEDPPKSVDAIGLERHGALLLLATRVAGEVLFSSGPAVPQIGVAKGLLNIIENFPALLVPLEPGEPIDIQAIPIYDSLLALAAHEVQQQFVLPTDPGDFNDLFMRLVMMTSFDKWSIVREIPAAILNAHPSDHARFEAIKALYLMNKRYPPVGDIGLGLLKEELLKNDKTIFHDPVHLWTLWSLLVADHVKSVSSHPLGERIQGLQKSGAVIVSALNLYYVLLSSPLREKIGVEKTLKSFRAEVQVPLKKALDEVLSQEASATLREEELSASKAGAELIVSSIEKIEQATEDIKDEQLKDWSGEEKEKMTEIHPVSVW</sequence>
<dbReference type="PANTHER" id="PTHR28020">
    <property type="entry name" value="YAP1-BINDING PROTEIN 1-RELATED"/>
    <property type="match status" value="1"/>
</dbReference>
<proteinExistence type="predicted"/>
<gene>
    <name evidence="2" type="ORF">N7468_003877</name>
</gene>
<dbReference type="GO" id="GO:0005737">
    <property type="term" value="C:cytoplasm"/>
    <property type="evidence" value="ECO:0007669"/>
    <property type="project" value="TreeGrafter"/>
</dbReference>
<name>A0A9W9TSN4_9EURO</name>
<dbReference type="OrthoDB" id="5396786at2759"/>
<evidence type="ECO:0000313" key="3">
    <source>
        <dbReference type="Proteomes" id="UP001150941"/>
    </source>
</evidence>
<dbReference type="GO" id="GO:0034599">
    <property type="term" value="P:cellular response to oxidative stress"/>
    <property type="evidence" value="ECO:0007669"/>
    <property type="project" value="InterPro"/>
</dbReference>
<dbReference type="GeneID" id="83200477"/>
<keyword evidence="3" id="KW-1185">Reference proteome</keyword>
<protein>
    <submittedName>
        <fullName evidence="2">YAP-binding/Alf4/Glomulin</fullName>
    </submittedName>
</protein>
<dbReference type="EMBL" id="JAPQKS010000003">
    <property type="protein sequence ID" value="KAJ5239258.1"/>
    <property type="molecule type" value="Genomic_DNA"/>
</dbReference>
<dbReference type="Pfam" id="PF08568">
    <property type="entry name" value="Kinetochor_Ybp2"/>
    <property type="match status" value="1"/>
</dbReference>
<dbReference type="Proteomes" id="UP001150941">
    <property type="component" value="Unassembled WGS sequence"/>
</dbReference>
<dbReference type="InterPro" id="IPR040347">
    <property type="entry name" value="YBP1/2"/>
</dbReference>
<dbReference type="InterPro" id="IPR013877">
    <property type="entry name" value="YAP-bd/ALF4/Glomulin"/>
</dbReference>
<reference evidence="2" key="2">
    <citation type="journal article" date="2023" name="IMA Fungus">
        <title>Comparative genomic study of the Penicillium genus elucidates a diverse pangenome and 15 lateral gene transfer events.</title>
        <authorList>
            <person name="Petersen C."/>
            <person name="Sorensen T."/>
            <person name="Nielsen M.R."/>
            <person name="Sondergaard T.E."/>
            <person name="Sorensen J.L."/>
            <person name="Fitzpatrick D.A."/>
            <person name="Frisvad J.C."/>
            <person name="Nielsen K.L."/>
        </authorList>
    </citation>
    <scope>NUCLEOTIDE SEQUENCE</scope>
    <source>
        <strain evidence="2">IBT 19713</strain>
    </source>
</reference>
<feature type="region of interest" description="Disordered" evidence="1">
    <location>
        <begin position="171"/>
        <end position="212"/>
    </location>
</feature>
<evidence type="ECO:0000256" key="1">
    <source>
        <dbReference type="SAM" id="MobiDB-lite"/>
    </source>
</evidence>
<reference evidence="2" key="1">
    <citation type="submission" date="2022-11" db="EMBL/GenBank/DDBJ databases">
        <authorList>
            <person name="Petersen C."/>
        </authorList>
    </citation>
    <scope>NUCLEOTIDE SEQUENCE</scope>
    <source>
        <strain evidence="2">IBT 19713</strain>
    </source>
</reference>
<accession>A0A9W9TSN4</accession>
<dbReference type="AlphaFoldDB" id="A0A9W9TSN4"/>
<evidence type="ECO:0000313" key="2">
    <source>
        <dbReference type="EMBL" id="KAJ5239258.1"/>
    </source>
</evidence>
<organism evidence="2 3">
    <name type="scientific">Penicillium chermesinum</name>
    <dbReference type="NCBI Taxonomy" id="63820"/>
    <lineage>
        <taxon>Eukaryota</taxon>
        <taxon>Fungi</taxon>
        <taxon>Dikarya</taxon>
        <taxon>Ascomycota</taxon>
        <taxon>Pezizomycotina</taxon>
        <taxon>Eurotiomycetes</taxon>
        <taxon>Eurotiomycetidae</taxon>
        <taxon>Eurotiales</taxon>
        <taxon>Aspergillaceae</taxon>
        <taxon>Penicillium</taxon>
    </lineage>
</organism>
<dbReference type="RefSeq" id="XP_058332177.1">
    <property type="nucleotide sequence ID" value="XM_058473174.1"/>
</dbReference>
<dbReference type="PANTHER" id="PTHR28020:SF1">
    <property type="entry name" value="YAP1-BINDING PROTEIN 1-RELATED"/>
    <property type="match status" value="1"/>
</dbReference>